<evidence type="ECO:0000313" key="2">
    <source>
        <dbReference type="Proteomes" id="UP001165652"/>
    </source>
</evidence>
<organism evidence="1 2">
    <name type="scientific">Rhodoplanes tepidamans</name>
    <name type="common">Rhodoplanes cryptolactis</name>
    <dbReference type="NCBI Taxonomy" id="200616"/>
    <lineage>
        <taxon>Bacteria</taxon>
        <taxon>Pseudomonadati</taxon>
        <taxon>Pseudomonadota</taxon>
        <taxon>Alphaproteobacteria</taxon>
        <taxon>Hyphomicrobiales</taxon>
        <taxon>Nitrobacteraceae</taxon>
        <taxon>Rhodoplanes</taxon>
    </lineage>
</organism>
<proteinExistence type="predicted"/>
<dbReference type="SUPFAM" id="SSF53850">
    <property type="entry name" value="Periplasmic binding protein-like II"/>
    <property type="match status" value="1"/>
</dbReference>
<dbReference type="Pfam" id="PF13531">
    <property type="entry name" value="SBP_bac_11"/>
    <property type="match status" value="1"/>
</dbReference>
<keyword evidence="2" id="KW-1185">Reference proteome</keyword>
<dbReference type="PANTHER" id="PTHR30632:SF11">
    <property type="entry name" value="BLR4797 PROTEIN"/>
    <property type="match status" value="1"/>
</dbReference>
<dbReference type="RefSeq" id="WP_272779097.1">
    <property type="nucleotide sequence ID" value="NZ_JAQQLI010000040.1"/>
</dbReference>
<dbReference type="Proteomes" id="UP001165652">
    <property type="component" value="Unassembled WGS sequence"/>
</dbReference>
<protein>
    <submittedName>
        <fullName evidence="1">Substrate-binding domain-containing protein</fullName>
    </submittedName>
</protein>
<dbReference type="Gene3D" id="3.40.190.10">
    <property type="entry name" value="Periplasmic binding protein-like II"/>
    <property type="match status" value="2"/>
</dbReference>
<sequence>MTGAEAAVTADNGTVRVLSTRATRGVLEALVPAFARETGLTVDIDYGATNELMPRIAAGERGDLVLLTRAALDGLAAEGVVDPQSRAGIARALVGMAVKAGAPRPDIATVEALVAALRAARAVAWSQTGASGLHFARVLARLGIADEIAAKAVVRDGFTGERAASGEVELAIQQMSELMAVKGIDMVGPLPEAVQEVTVFAGGVFVAARNPAGARALLARLVSPEARSALEASGLSAL</sequence>
<comment type="caution">
    <text evidence="1">The sequence shown here is derived from an EMBL/GenBank/DDBJ whole genome shotgun (WGS) entry which is preliminary data.</text>
</comment>
<reference evidence="1" key="2">
    <citation type="submission" date="2023-02" db="EMBL/GenBank/DDBJ databases">
        <authorList>
            <person name="Rayyan A."/>
            <person name="Meyer T."/>
            <person name="Kyndt J.A."/>
        </authorList>
    </citation>
    <scope>NUCLEOTIDE SEQUENCE</scope>
    <source>
        <strain evidence="1">DSM 9987</strain>
    </source>
</reference>
<gene>
    <name evidence="1" type="ORF">PQJ73_21435</name>
</gene>
<dbReference type="InterPro" id="IPR050682">
    <property type="entry name" value="ModA/WtpA"/>
</dbReference>
<dbReference type="EMBL" id="JAQQLI010000040">
    <property type="protein sequence ID" value="MDC7788259.1"/>
    <property type="molecule type" value="Genomic_DNA"/>
</dbReference>
<evidence type="ECO:0000313" key="1">
    <source>
        <dbReference type="EMBL" id="MDC7788259.1"/>
    </source>
</evidence>
<name>A0ABT5JEZ6_RHOTP</name>
<accession>A0ABT5JEZ6</accession>
<reference evidence="1" key="1">
    <citation type="journal article" date="2023" name="Microbiol Resour">
        <title>Genome Sequences of Rhodoplanes serenus and Two Thermotolerant Strains, Rhodoplanes tepidamans and 'Rhodoplanes cryptolactis,' Further Refine the Genus.</title>
        <authorList>
            <person name="Rayyan A.A."/>
            <person name="Kyndt J.A."/>
        </authorList>
    </citation>
    <scope>NUCLEOTIDE SEQUENCE</scope>
    <source>
        <strain evidence="1">DSM 9987</strain>
    </source>
</reference>
<dbReference type="PANTHER" id="PTHR30632">
    <property type="entry name" value="MOLYBDATE-BINDING PERIPLASMIC PROTEIN"/>
    <property type="match status" value="1"/>
</dbReference>